<dbReference type="InterPro" id="IPR012312">
    <property type="entry name" value="Hemerythrin-like"/>
</dbReference>
<proteinExistence type="predicted"/>
<reference evidence="3" key="1">
    <citation type="journal article" date="2017" name="Nat. Commun.">
        <title>The asparagus genome sheds light on the origin and evolution of a young Y chromosome.</title>
        <authorList>
            <person name="Harkess A."/>
            <person name="Zhou J."/>
            <person name="Xu C."/>
            <person name="Bowers J.E."/>
            <person name="Van der Hulst R."/>
            <person name="Ayyampalayam S."/>
            <person name="Mercati F."/>
            <person name="Riccardi P."/>
            <person name="McKain M.R."/>
            <person name="Kakrana A."/>
            <person name="Tang H."/>
            <person name="Ray J."/>
            <person name="Groenendijk J."/>
            <person name="Arikit S."/>
            <person name="Mathioni S.M."/>
            <person name="Nakano M."/>
            <person name="Shan H."/>
            <person name="Telgmann-Rauber A."/>
            <person name="Kanno A."/>
            <person name="Yue Z."/>
            <person name="Chen H."/>
            <person name="Li W."/>
            <person name="Chen Y."/>
            <person name="Xu X."/>
            <person name="Zhang Y."/>
            <person name="Luo S."/>
            <person name="Chen H."/>
            <person name="Gao J."/>
            <person name="Mao Z."/>
            <person name="Pires J.C."/>
            <person name="Luo M."/>
            <person name="Kudrna D."/>
            <person name="Wing R.A."/>
            <person name="Meyers B.C."/>
            <person name="Yi K."/>
            <person name="Kong H."/>
            <person name="Lavrijsen P."/>
            <person name="Sunseri F."/>
            <person name="Falavigna A."/>
            <person name="Ye Y."/>
            <person name="Leebens-Mack J.H."/>
            <person name="Chen G."/>
        </authorList>
    </citation>
    <scope>NUCLEOTIDE SEQUENCE [LARGE SCALE GENOMIC DNA]</scope>
    <source>
        <strain evidence="3">cv. DH0086</strain>
    </source>
</reference>
<evidence type="ECO:0000259" key="1">
    <source>
        <dbReference type="Pfam" id="PF01814"/>
    </source>
</evidence>
<dbReference type="Gramene" id="ONK71283">
    <property type="protein sequence ID" value="ONK71283"/>
    <property type="gene ID" value="A4U43_C04F6880"/>
</dbReference>
<protein>
    <recommendedName>
        <fullName evidence="1">Hemerythrin-like domain-containing protein</fullName>
    </recommendedName>
</protein>
<feature type="domain" description="Hemerythrin-like" evidence="1">
    <location>
        <begin position="2"/>
        <end position="92"/>
    </location>
</feature>
<dbReference type="OMA" id="HCKEHFA"/>
<dbReference type="Proteomes" id="UP000243459">
    <property type="component" value="Chromosome 4"/>
</dbReference>
<dbReference type="AlphaFoldDB" id="A0A5P1F0M9"/>
<evidence type="ECO:0000313" key="2">
    <source>
        <dbReference type="EMBL" id="ONK71283.1"/>
    </source>
</evidence>
<organism evidence="2 3">
    <name type="scientific">Asparagus officinalis</name>
    <name type="common">Garden asparagus</name>
    <dbReference type="NCBI Taxonomy" id="4686"/>
    <lineage>
        <taxon>Eukaryota</taxon>
        <taxon>Viridiplantae</taxon>
        <taxon>Streptophyta</taxon>
        <taxon>Embryophyta</taxon>
        <taxon>Tracheophyta</taxon>
        <taxon>Spermatophyta</taxon>
        <taxon>Magnoliopsida</taxon>
        <taxon>Liliopsida</taxon>
        <taxon>Asparagales</taxon>
        <taxon>Asparagaceae</taxon>
        <taxon>Asparagoideae</taxon>
        <taxon>Asparagus</taxon>
    </lineage>
</organism>
<dbReference type="EMBL" id="CM007384">
    <property type="protein sequence ID" value="ONK71283.1"/>
    <property type="molecule type" value="Genomic_DNA"/>
</dbReference>
<accession>A0A5P1F0M9</accession>
<dbReference type="Gene3D" id="1.20.120.520">
    <property type="entry name" value="nmb1532 protein domain like"/>
    <property type="match status" value="1"/>
</dbReference>
<name>A0A5P1F0M9_ASPOF</name>
<dbReference type="PANTHER" id="PTHR35739">
    <property type="entry name" value="OS01G0861700 PROTEIN"/>
    <property type="match status" value="1"/>
</dbReference>
<evidence type="ECO:0000313" key="3">
    <source>
        <dbReference type="Proteomes" id="UP000243459"/>
    </source>
</evidence>
<dbReference type="Pfam" id="PF01814">
    <property type="entry name" value="Hemerythrin"/>
    <property type="match status" value="1"/>
</dbReference>
<dbReference type="PANTHER" id="PTHR35739:SF1">
    <property type="entry name" value="OS01G0861700 PROTEIN"/>
    <property type="match status" value="1"/>
</dbReference>
<gene>
    <name evidence="2" type="ORF">A4U43_C04F6880</name>
</gene>
<keyword evidence="3" id="KW-1185">Reference proteome</keyword>
<sequence>MLEHAQMEETFLFPILDRASDSDVCRDATEEHGRDLPMMNGIKEEIKMLGVMEAESPSYKETLLSISRRLKKLQDHCKEHFAEEETKLLPLLETAEKARRQEGGQPWSQLEWAEKLISSTESAHSQLFPLLMAGLRPDEALQYVDLVCRCLCDDRQVVKMLQSLVSWFEGTLPLSWIRASPFLKC</sequence>